<dbReference type="EMBL" id="FR823392">
    <property type="protein sequence ID" value="CBZ55379.1"/>
    <property type="molecule type" value="Genomic_DNA"/>
</dbReference>
<protein>
    <submittedName>
        <fullName evidence="2">Uncharacterized protein</fullName>
    </submittedName>
</protein>
<feature type="compositionally biased region" description="Basic and acidic residues" evidence="1">
    <location>
        <begin position="352"/>
        <end position="361"/>
    </location>
</feature>
<feature type="compositionally biased region" description="Basic and acidic residues" evidence="1">
    <location>
        <begin position="374"/>
        <end position="389"/>
    </location>
</feature>
<dbReference type="InParanoid" id="F0VNT3"/>
<feature type="compositionally biased region" description="Low complexity" evidence="1">
    <location>
        <begin position="632"/>
        <end position="641"/>
    </location>
</feature>
<feature type="region of interest" description="Disordered" evidence="1">
    <location>
        <begin position="803"/>
        <end position="845"/>
    </location>
</feature>
<feature type="compositionally biased region" description="Basic and acidic residues" evidence="1">
    <location>
        <begin position="470"/>
        <end position="494"/>
    </location>
</feature>
<feature type="region of interest" description="Disordered" evidence="1">
    <location>
        <begin position="470"/>
        <end position="534"/>
    </location>
</feature>
<dbReference type="RefSeq" id="XP_003885407.1">
    <property type="nucleotide sequence ID" value="XM_003885358.1"/>
</dbReference>
<name>F0VNT3_NEOCL</name>
<evidence type="ECO:0000313" key="3">
    <source>
        <dbReference type="EMBL" id="CEL70115.1"/>
    </source>
</evidence>
<feature type="compositionally biased region" description="Low complexity" evidence="1">
    <location>
        <begin position="29"/>
        <end position="41"/>
    </location>
</feature>
<feature type="compositionally biased region" description="Low complexity" evidence="1">
    <location>
        <begin position="362"/>
        <end position="373"/>
    </location>
</feature>
<reference evidence="2" key="1">
    <citation type="submission" date="2011-02" db="EMBL/GenBank/DDBJ databases">
        <authorList>
            <person name="Aslett M."/>
        </authorList>
    </citation>
    <scope>NUCLEOTIDE SEQUENCE</scope>
    <source>
        <strain evidence="2">Liverpool</strain>
    </source>
</reference>
<reference evidence="2" key="2">
    <citation type="submission" date="2011-03" db="EMBL/GenBank/DDBJ databases">
        <title>Comparative genomics and transcriptomics of Neospora caninum and Toxoplasma gondii.</title>
        <authorList>
            <person name="Reid A.J."/>
            <person name="Sohal A."/>
            <person name="Harris D."/>
            <person name="Quail M."/>
            <person name="Sanders M."/>
            <person name="Berriman M."/>
            <person name="Wastling J.M."/>
            <person name="Pain A."/>
        </authorList>
    </citation>
    <scope>NUCLEOTIDE SEQUENCE</scope>
    <source>
        <strain evidence="2">Liverpool</strain>
    </source>
</reference>
<dbReference type="GeneID" id="13440792"/>
<feature type="compositionally biased region" description="Basic and acidic residues" evidence="1">
    <location>
        <begin position="1"/>
        <end position="12"/>
    </location>
</feature>
<dbReference type="AlphaFoldDB" id="F0VNT3"/>
<reference evidence="3" key="4">
    <citation type="journal article" date="2015" name="PLoS ONE">
        <title>Comprehensive Evaluation of Toxoplasma gondii VEG and Neospora caninum LIV Genomes with Tachyzoite Stage Transcriptome and Proteome Defines Novel Transcript Features.</title>
        <authorList>
            <person name="Ramaprasad A."/>
            <person name="Mourier T."/>
            <person name="Naeem R."/>
            <person name="Malas T.B."/>
            <person name="Moussa E."/>
            <person name="Panigrahi A."/>
            <person name="Vermont S.J."/>
            <person name="Otto T.D."/>
            <person name="Wastling J."/>
            <person name="Pain A."/>
        </authorList>
    </citation>
    <scope>NUCLEOTIDE SEQUENCE</scope>
    <source>
        <strain evidence="3">Liverpool</strain>
    </source>
</reference>
<organism evidence="2 4">
    <name type="scientific">Neospora caninum (strain Liverpool)</name>
    <dbReference type="NCBI Taxonomy" id="572307"/>
    <lineage>
        <taxon>Eukaryota</taxon>
        <taxon>Sar</taxon>
        <taxon>Alveolata</taxon>
        <taxon>Apicomplexa</taxon>
        <taxon>Conoidasida</taxon>
        <taxon>Coccidia</taxon>
        <taxon>Eucoccidiorida</taxon>
        <taxon>Eimeriorina</taxon>
        <taxon>Sarcocystidae</taxon>
        <taxon>Neospora</taxon>
    </lineage>
</organism>
<feature type="region of interest" description="Disordered" evidence="1">
    <location>
        <begin position="235"/>
        <end position="274"/>
    </location>
</feature>
<dbReference type="EMBL" id="LN714486">
    <property type="protein sequence ID" value="CEL70115.1"/>
    <property type="molecule type" value="Genomic_DNA"/>
</dbReference>
<reference evidence="4" key="3">
    <citation type="journal article" date="2012" name="PLoS Pathog.">
        <title>Comparative genomics of the apicomplexan parasites Toxoplasma gondii and Neospora caninum: Coccidia differing in host range and transmission strategy.</title>
        <authorList>
            <person name="Reid A.J."/>
            <person name="Vermont S.J."/>
            <person name="Cotton J.A."/>
            <person name="Harris D."/>
            <person name="Hill-Cawthorne G.A."/>
            <person name="Konen-Waisman S."/>
            <person name="Latham S.M."/>
            <person name="Mourier T."/>
            <person name="Norton R."/>
            <person name="Quail M.A."/>
            <person name="Sanders M."/>
            <person name="Shanmugam D."/>
            <person name="Sohal A."/>
            <person name="Wasmuth J.D."/>
            <person name="Brunk B."/>
            <person name="Grigg M.E."/>
            <person name="Howard J.C."/>
            <person name="Parkinson J."/>
            <person name="Roos D.S."/>
            <person name="Trees A.J."/>
            <person name="Berriman M."/>
            <person name="Pain A."/>
            <person name="Wastling J.M."/>
        </authorList>
    </citation>
    <scope>NUCLEOTIDE SEQUENCE [LARGE SCALE GENOMIC DNA]</scope>
    <source>
        <strain evidence="4">Liverpool</strain>
    </source>
</reference>
<feature type="compositionally biased region" description="Low complexity" evidence="1">
    <location>
        <begin position="151"/>
        <end position="169"/>
    </location>
</feature>
<evidence type="ECO:0000313" key="4">
    <source>
        <dbReference type="Proteomes" id="UP000007494"/>
    </source>
</evidence>
<dbReference type="OMA" id="HRERQAH"/>
<dbReference type="Proteomes" id="UP000007494">
    <property type="component" value="Chromosome XI"/>
</dbReference>
<proteinExistence type="predicted"/>
<feature type="region of interest" description="Disordered" evidence="1">
    <location>
        <begin position="110"/>
        <end position="220"/>
    </location>
</feature>
<feature type="compositionally biased region" description="Pro residues" evidence="1">
    <location>
        <begin position="617"/>
        <end position="631"/>
    </location>
</feature>
<feature type="region of interest" description="Disordered" evidence="1">
    <location>
        <begin position="878"/>
        <end position="902"/>
    </location>
</feature>
<evidence type="ECO:0000256" key="1">
    <source>
        <dbReference type="SAM" id="MobiDB-lite"/>
    </source>
</evidence>
<keyword evidence="4" id="KW-1185">Reference proteome</keyword>
<accession>F0VNT3</accession>
<feature type="compositionally biased region" description="Basic and acidic residues" evidence="1">
    <location>
        <begin position="115"/>
        <end position="148"/>
    </location>
</feature>
<evidence type="ECO:0000313" key="2">
    <source>
        <dbReference type="EMBL" id="CBZ55379.1"/>
    </source>
</evidence>
<feature type="compositionally biased region" description="Basic and acidic residues" evidence="1">
    <location>
        <begin position="933"/>
        <end position="963"/>
    </location>
</feature>
<feature type="region of interest" description="Disordered" evidence="1">
    <location>
        <begin position="1"/>
        <end position="50"/>
    </location>
</feature>
<feature type="region of interest" description="Disordered" evidence="1">
    <location>
        <begin position="615"/>
        <end position="641"/>
    </location>
</feature>
<dbReference type="eggNOG" id="ENOG502QZWV">
    <property type="taxonomic scope" value="Eukaryota"/>
</dbReference>
<sequence length="1062" mass="116391">MNGYIERGDERRRRAAQARAGLPGTEVGSPSASASPRSPLSYGQSSPSAMPFYFSESSADAYSSCRQRAACLQAEAAESRDKASCLRMGAQRSRLLSLAAMKETQAEALRAAADAAEREAALVEERESGRRKERREERPREERGRFGESDAFAPPRSPASPAAKSQRSSGRWSGGPEERCEMPREVFADREDRLGREYQRGLDREVPTRPETATRDEDFETELYGGTRLRETLSLAGAFPSRSGENAEEQGGRIRDAGIASKAEPPSRAEPPWVRRAQALRLEAAEHRDRAQCVRGSKQRGLLIIAEKKEREAEALLASHGREPRPSQSITPPAGPEPSFDFHEAWATSEASVRRRWDLRPESSVSASRLSRGSPEDARFRPASCREEPESVPLRRGAVPDPAEPPFRSARDGFPEEDVREAADRQRLVQIRQLQEEAACARDKAVLVRGAKQRALIKIAEHREQQAELLMRDGEEQLERAEAPTRERGDERARPASADMPPWLRDEQVAKSRTRRSEQMEAIPELDRTRDRPDPRRAAMLAPAGDACSDDGLPATLSCLSPHALSSLSPHVVSEIHRLSREVDVLRDKAACCSGAKARQLRSMADIKERQVEDLVRPPPPRAPPGGPQLAPPASAASEAAYVRGASGKFPVSWPGQAMLGTRPGGAEPQVPSGAVHSPGVQLRVPSVSGVPPQFEVPSEKASAALGGANSSQLGDEQTERRQLSAGDLADENHPLADSADWQRYNQLLREAREHRGKAACVGGARQRQLLAIAAAKERLAGDLKVKVEEALPPGTRLDALGRIRQDQRRVSSHGREESPLVLPPPRLTRFTTGEEPGSPEEASDDVAVEASRFACMSPRVAQVVSEGRVRRGGLLQRPPYLVAGGPDHCEAPAPRLADAEEPPRPTLEELKRQHELLQEQLHLVEEQLQLHRERQAHEEQRRRLEAMEKLEREEREAAKQLSEETDADDAFLKRQDPHGVFPVKTEQPVAPSRTGTQEEGDLAATEETPRLGETGDGCNESQKAGDASDSGLDPEDGQAGLDDASSKQSWTLAEDDADEGA</sequence>
<dbReference type="VEuPathDB" id="ToxoDB:NCLIV_058020"/>
<feature type="compositionally biased region" description="Basic and acidic residues" evidence="1">
    <location>
        <begin position="176"/>
        <end position="216"/>
    </location>
</feature>
<feature type="compositionally biased region" description="Basic and acidic residues" evidence="1">
    <location>
        <begin position="314"/>
        <end position="325"/>
    </location>
</feature>
<feature type="compositionally biased region" description="Basic and acidic residues" evidence="1">
    <location>
        <begin position="803"/>
        <end position="819"/>
    </location>
</feature>
<gene>
    <name evidence="3" type="ORF">BN1204_058020</name>
    <name evidence="2" type="ORF">NCLIV_058020</name>
</gene>
<feature type="region of interest" description="Disordered" evidence="1">
    <location>
        <begin position="933"/>
        <end position="1062"/>
    </location>
</feature>
<feature type="compositionally biased region" description="Basic and acidic residues" evidence="1">
    <location>
        <begin position="504"/>
        <end position="534"/>
    </location>
</feature>
<dbReference type="OrthoDB" id="331669at2759"/>
<feature type="region of interest" description="Disordered" evidence="1">
    <location>
        <begin position="314"/>
        <end position="421"/>
    </location>
</feature>